<gene>
    <name evidence="7" type="ORF">SAMN04488561_6233</name>
</gene>
<dbReference type="InterPro" id="IPR017871">
    <property type="entry name" value="ABC_transporter-like_CS"/>
</dbReference>
<dbReference type="Pfam" id="PF00005">
    <property type="entry name" value="ABC_tran"/>
    <property type="match status" value="2"/>
</dbReference>
<dbReference type="GO" id="GO:0016887">
    <property type="term" value="F:ATP hydrolysis activity"/>
    <property type="evidence" value="ECO:0007669"/>
    <property type="project" value="InterPro"/>
</dbReference>
<evidence type="ECO:0000256" key="1">
    <source>
        <dbReference type="ARBA" id="ARBA00022448"/>
    </source>
</evidence>
<evidence type="ECO:0000313" key="7">
    <source>
        <dbReference type="EMBL" id="SEF18122.1"/>
    </source>
</evidence>
<evidence type="ECO:0000256" key="2">
    <source>
        <dbReference type="ARBA" id="ARBA00022737"/>
    </source>
</evidence>
<proteinExistence type="predicted"/>
<keyword evidence="4 7" id="KW-0067">ATP-binding</keyword>
<dbReference type="CDD" id="cd03215">
    <property type="entry name" value="ABC_Carb_Monos_II"/>
    <property type="match status" value="1"/>
</dbReference>
<dbReference type="EMBL" id="FNUC01000004">
    <property type="protein sequence ID" value="SEF18122.1"/>
    <property type="molecule type" value="Genomic_DNA"/>
</dbReference>
<dbReference type="PANTHER" id="PTHR43790">
    <property type="entry name" value="CARBOHYDRATE TRANSPORT ATP-BINDING PROTEIN MG119-RELATED"/>
    <property type="match status" value="1"/>
</dbReference>
<evidence type="ECO:0000313" key="8">
    <source>
        <dbReference type="Proteomes" id="UP000181980"/>
    </source>
</evidence>
<dbReference type="InterPro" id="IPR003593">
    <property type="entry name" value="AAA+_ATPase"/>
</dbReference>
<dbReference type="SUPFAM" id="SSF52540">
    <property type="entry name" value="P-loop containing nucleoside triphosphate hydrolases"/>
    <property type="match status" value="2"/>
</dbReference>
<evidence type="ECO:0000256" key="3">
    <source>
        <dbReference type="ARBA" id="ARBA00022741"/>
    </source>
</evidence>
<accession>A0A1H5PW79</accession>
<feature type="region of interest" description="Disordered" evidence="5">
    <location>
        <begin position="241"/>
        <end position="261"/>
    </location>
</feature>
<keyword evidence="8" id="KW-1185">Reference proteome</keyword>
<feature type="domain" description="ABC transporter" evidence="6">
    <location>
        <begin position="12"/>
        <end position="242"/>
    </location>
</feature>
<dbReference type="InterPro" id="IPR027417">
    <property type="entry name" value="P-loop_NTPase"/>
</dbReference>
<dbReference type="Gene3D" id="3.40.50.300">
    <property type="entry name" value="P-loop containing nucleotide triphosphate hydrolases"/>
    <property type="match status" value="2"/>
</dbReference>
<protein>
    <submittedName>
        <fullName evidence="7">Simple sugar transport system ATP-binding protein</fullName>
    </submittedName>
</protein>
<keyword evidence="1" id="KW-0813">Transport</keyword>
<reference evidence="8" key="1">
    <citation type="submission" date="2016-10" db="EMBL/GenBank/DDBJ databases">
        <authorList>
            <person name="Varghese N."/>
            <person name="Submissions S."/>
        </authorList>
    </citation>
    <scope>NUCLEOTIDE SEQUENCE [LARGE SCALE GENOMIC DNA]</scope>
    <source>
        <strain evidence="8">DSM 45237</strain>
    </source>
</reference>
<dbReference type="OrthoDB" id="5168969at2"/>
<dbReference type="SMART" id="SM00382">
    <property type="entry name" value="AAA"/>
    <property type="match status" value="2"/>
</dbReference>
<dbReference type="InterPro" id="IPR003439">
    <property type="entry name" value="ABC_transporter-like_ATP-bd"/>
</dbReference>
<name>A0A1H5PW79_9ACTN</name>
<feature type="domain" description="ABC transporter" evidence="6">
    <location>
        <begin position="247"/>
        <end position="495"/>
    </location>
</feature>
<dbReference type="AlphaFoldDB" id="A0A1H5PW79"/>
<dbReference type="STRING" id="561176.SAMN04488561_6233"/>
<dbReference type="PROSITE" id="PS00211">
    <property type="entry name" value="ABC_TRANSPORTER_1"/>
    <property type="match status" value="1"/>
</dbReference>
<keyword evidence="2" id="KW-0677">Repeat</keyword>
<dbReference type="PANTHER" id="PTHR43790:SF9">
    <property type="entry name" value="GALACTOFURANOSE TRANSPORTER ATP-BINDING PROTEIN YTFR"/>
    <property type="match status" value="1"/>
</dbReference>
<dbReference type="GO" id="GO:0005524">
    <property type="term" value="F:ATP binding"/>
    <property type="evidence" value="ECO:0007669"/>
    <property type="project" value="UniProtKB-KW"/>
</dbReference>
<dbReference type="RefSeq" id="WP_069112242.1">
    <property type="nucleotide sequence ID" value="NZ_FNUC01000004.1"/>
</dbReference>
<evidence type="ECO:0000256" key="5">
    <source>
        <dbReference type="SAM" id="MobiDB-lite"/>
    </source>
</evidence>
<dbReference type="PROSITE" id="PS50893">
    <property type="entry name" value="ABC_TRANSPORTER_2"/>
    <property type="match status" value="2"/>
</dbReference>
<organism evidence="7 8">
    <name type="scientific">Jiangella alba</name>
    <dbReference type="NCBI Taxonomy" id="561176"/>
    <lineage>
        <taxon>Bacteria</taxon>
        <taxon>Bacillati</taxon>
        <taxon>Actinomycetota</taxon>
        <taxon>Actinomycetes</taxon>
        <taxon>Jiangellales</taxon>
        <taxon>Jiangellaceae</taxon>
        <taxon>Jiangella</taxon>
    </lineage>
</organism>
<feature type="compositionally biased region" description="Low complexity" evidence="5">
    <location>
        <begin position="241"/>
        <end position="256"/>
    </location>
</feature>
<keyword evidence="7" id="KW-0762">Sugar transport</keyword>
<dbReference type="Proteomes" id="UP000181980">
    <property type="component" value="Unassembled WGS sequence"/>
</dbReference>
<evidence type="ECO:0000256" key="4">
    <source>
        <dbReference type="ARBA" id="ARBA00022840"/>
    </source>
</evidence>
<sequence>MTPQAAGPPVHVRAAGLAKSFGPVRALRRADLTVTAGRISALVGENGAGKSTLMQLISGDLSPDAGALDVGVRVGLVRQQLSTVDELSLLENIVFGAEDAAGTGAWPGRLLGGISWSAHKEGVRDLMARTGIVVPLAKPAAEVPVGVRQRVDILSALYRGARCLLLDEPTTYLTPREVDTLFEVMRDLAAGGMSVVFISHRLREVVQHCDEVNVLRRGESVLHLPAAPFELGRIGRAMTGGDDAAGGEATGAARPAGAPPGVPVLDVGGRLSVRAGEIVGIAGVSGNGQNELLDTIAGLQRSAAHLPLTIDGREVSRWSTRARRAAGLRFIPESVKESGSAPAASITDNVISAVPPPGLRGRLGLLRRGKADQLARSLVERARVVASSTRQPASELSGGNLQRVAVARELGDGARILLAHEPTRGVDFAGVALIHAQLREFTSRGGAVLLVTSDVDELLALSDRVHVIDRGRLGRDYERDELTLGRLGELLGGLGHDVAAARHEEVP</sequence>
<evidence type="ECO:0000259" key="6">
    <source>
        <dbReference type="PROSITE" id="PS50893"/>
    </source>
</evidence>
<dbReference type="CDD" id="cd03216">
    <property type="entry name" value="ABC_Carb_Monos_I"/>
    <property type="match status" value="1"/>
</dbReference>
<dbReference type="InterPro" id="IPR050107">
    <property type="entry name" value="ABC_carbohydrate_import_ATPase"/>
</dbReference>
<keyword evidence="3" id="KW-0547">Nucleotide-binding</keyword>